<dbReference type="CDD" id="cd16376">
    <property type="entry name" value="Avd_like"/>
    <property type="match status" value="1"/>
</dbReference>
<dbReference type="Proteomes" id="UP000006052">
    <property type="component" value="Chromosome"/>
</dbReference>
<dbReference type="Pfam" id="PF22296">
    <property type="entry name" value="bAvd"/>
    <property type="match status" value="1"/>
</dbReference>
<gene>
    <name evidence="2" type="ordered locus">Alfi_0979</name>
</gene>
<dbReference type="GO" id="GO:0005840">
    <property type="term" value="C:ribosome"/>
    <property type="evidence" value="ECO:0007669"/>
    <property type="project" value="UniProtKB-KW"/>
</dbReference>
<dbReference type="EMBL" id="CP003274">
    <property type="protein sequence ID" value="AFL77341.1"/>
    <property type="molecule type" value="Genomic_DNA"/>
</dbReference>
<keyword evidence="2" id="KW-0689">Ribosomal protein</keyword>
<sequence length="128" mass="15222">MAHYQNLPVFKDAYDLLLRVYTVSRTFQRDFRYTIGEDLKKMLMTMMLCLFRANRSREKLCEVALCREHIEEVKIYLRILHDLKQLSLKQYVLLSERSEAISKQLAAWDKYLTKNAVVRRDGGESNDL</sequence>
<organism evidence="2 3">
    <name type="scientific">Alistipes finegoldii (strain DSM 17242 / JCM 16770 / CCUG 46020 / CIP 107999 / KCTC 15236 / AHN 2437)</name>
    <dbReference type="NCBI Taxonomy" id="679935"/>
    <lineage>
        <taxon>Bacteria</taxon>
        <taxon>Pseudomonadati</taxon>
        <taxon>Bacteroidota</taxon>
        <taxon>Bacteroidia</taxon>
        <taxon>Bacteroidales</taxon>
        <taxon>Rikenellaceae</taxon>
        <taxon>Alistipes</taxon>
    </lineage>
</organism>
<dbReference type="STRING" id="679935.Alfi_0979"/>
<evidence type="ECO:0000313" key="3">
    <source>
        <dbReference type="Proteomes" id="UP000006052"/>
    </source>
</evidence>
<dbReference type="KEGG" id="afd:Alfi_0979"/>
<accession>I3YK23</accession>
<dbReference type="Gene3D" id="1.20.1440.60">
    <property type="entry name" value="23S rRNA-intervening sequence"/>
    <property type="match status" value="1"/>
</dbReference>
<dbReference type="RefSeq" id="WP_014774991.1">
    <property type="nucleotide sequence ID" value="NC_018011.1"/>
</dbReference>
<dbReference type="SUPFAM" id="SSF158446">
    <property type="entry name" value="IVS-encoded protein-like"/>
    <property type="match status" value="1"/>
</dbReference>
<protein>
    <submittedName>
        <fullName evidence="2">S23 ribosomal protein</fullName>
    </submittedName>
</protein>
<name>I3YK23_ALIFI</name>
<dbReference type="InterPro" id="IPR036583">
    <property type="entry name" value="23S_rRNA_IVS_sf"/>
</dbReference>
<dbReference type="PATRIC" id="fig|679935.3.peg.907"/>
<evidence type="ECO:0000259" key="1">
    <source>
        <dbReference type="Pfam" id="PF22296"/>
    </source>
</evidence>
<keyword evidence="2" id="KW-0687">Ribonucleoprotein</keyword>
<proteinExistence type="predicted"/>
<feature type="domain" description="bAvd-like" evidence="1">
    <location>
        <begin position="13"/>
        <end position="111"/>
    </location>
</feature>
<dbReference type="HOGENOM" id="CLU_144676_1_0_10"/>
<dbReference type="InterPro" id="IPR055360">
    <property type="entry name" value="bAvd"/>
</dbReference>
<evidence type="ECO:0000313" key="2">
    <source>
        <dbReference type="EMBL" id="AFL77341.1"/>
    </source>
</evidence>
<reference evidence="3" key="1">
    <citation type="journal article" date="2013" name="Stand. Genomic Sci.">
        <title>Complete genome sequence of the bile-resistant pigment-producing anaerobe Alistipes finegoldii type strain (AHN2437(T)).</title>
        <authorList>
            <person name="Mavromatis K."/>
            <person name="Stackebrandt E."/>
            <person name="Munk C."/>
            <person name="Lapidus A."/>
            <person name="Nolan M."/>
            <person name="Lucas S."/>
            <person name="Hammon N."/>
            <person name="Deshpande S."/>
            <person name="Cheng J.F."/>
            <person name="Tapia R."/>
            <person name="Goodwin L.A."/>
            <person name="Pitluck S."/>
            <person name="Liolios K."/>
            <person name="Pagani I."/>
            <person name="Ivanova N."/>
            <person name="Mikhailova N."/>
            <person name="Huntemann M."/>
            <person name="Pati A."/>
            <person name="Chen A."/>
            <person name="Palaniappan K."/>
            <person name="Land M."/>
            <person name="Hauser L."/>
            <person name="Rohde M."/>
            <person name="Gronow S."/>
            <person name="Goker M."/>
            <person name="Detter J.C."/>
            <person name="Bristow J."/>
            <person name="Eisen J.A."/>
            <person name="Markowitz V."/>
            <person name="Hugenholtz P."/>
            <person name="Kyrpides N.C."/>
            <person name="Klenk H.P."/>
            <person name="Woyke T."/>
        </authorList>
    </citation>
    <scope>NUCLEOTIDE SEQUENCE</scope>
    <source>
        <strain evidence="3">DSM 17242 / JCM 16770 / AHN 2437 / CCUG 46020 / CIP 107999</strain>
    </source>
</reference>
<dbReference type="AlphaFoldDB" id="I3YK23"/>